<feature type="transmembrane region" description="Helical" evidence="1">
    <location>
        <begin position="12"/>
        <end position="43"/>
    </location>
</feature>
<keyword evidence="1" id="KW-1133">Transmembrane helix</keyword>
<name>A0A084JHH3_9CLOT</name>
<sequence>MNFFNESYGIDLFSLFLILVSSILNLFSVTRLLAGVILFYALYRVFSRNVEKREQEHRKFCMYANRFLSKFNKAIPSNLPVFHFGDCAPIFSNFKRWFNEKKNYKIVKCPKCGQRLRLPRGKGKITVTCKRCLYEFKMKS</sequence>
<reference evidence="2 3" key="1">
    <citation type="submission" date="2014-07" db="EMBL/GenBank/DDBJ databases">
        <title>Draft genome of Clostridium sulfidigenes 113A isolated from sediments associated with methane hydrate from Krishna Godavari basin.</title>
        <authorList>
            <person name="Honkalas V.S."/>
            <person name="Dabir A.P."/>
            <person name="Arora P."/>
            <person name="Dhakephalkar P.K."/>
        </authorList>
    </citation>
    <scope>NUCLEOTIDE SEQUENCE [LARGE SCALE GENOMIC DNA]</scope>
    <source>
        <strain evidence="2 3">113A</strain>
    </source>
</reference>
<gene>
    <name evidence="2" type="ORF">IO99_03125</name>
</gene>
<dbReference type="Proteomes" id="UP000028542">
    <property type="component" value="Unassembled WGS sequence"/>
</dbReference>
<accession>A0A084JHH3</accession>
<keyword evidence="1" id="KW-0472">Membrane</keyword>
<dbReference type="eggNOG" id="COG4416">
    <property type="taxonomic scope" value="Bacteria"/>
</dbReference>
<evidence type="ECO:0000313" key="2">
    <source>
        <dbReference type="EMBL" id="KEZ88407.1"/>
    </source>
</evidence>
<evidence type="ECO:0008006" key="4">
    <source>
        <dbReference type="Google" id="ProtNLM"/>
    </source>
</evidence>
<dbReference type="EMBL" id="JPMD01000003">
    <property type="protein sequence ID" value="KEZ88407.1"/>
    <property type="molecule type" value="Genomic_DNA"/>
</dbReference>
<dbReference type="RefSeq" id="WP_035130029.1">
    <property type="nucleotide sequence ID" value="NZ_JPMD01000003.1"/>
</dbReference>
<dbReference type="STRING" id="318464.IO99_03125"/>
<evidence type="ECO:0000313" key="3">
    <source>
        <dbReference type="Proteomes" id="UP000028542"/>
    </source>
</evidence>
<evidence type="ECO:0000256" key="1">
    <source>
        <dbReference type="SAM" id="Phobius"/>
    </source>
</evidence>
<keyword evidence="1" id="KW-0812">Transmembrane</keyword>
<protein>
    <recommendedName>
        <fullName evidence="4">Zn-finger containing protein</fullName>
    </recommendedName>
</protein>
<keyword evidence="3" id="KW-1185">Reference proteome</keyword>
<proteinExistence type="predicted"/>
<comment type="caution">
    <text evidence="2">The sequence shown here is derived from an EMBL/GenBank/DDBJ whole genome shotgun (WGS) entry which is preliminary data.</text>
</comment>
<dbReference type="AlphaFoldDB" id="A0A084JHH3"/>
<organism evidence="2 3">
    <name type="scientific">Clostridium sulfidigenes</name>
    <dbReference type="NCBI Taxonomy" id="318464"/>
    <lineage>
        <taxon>Bacteria</taxon>
        <taxon>Bacillati</taxon>
        <taxon>Bacillota</taxon>
        <taxon>Clostridia</taxon>
        <taxon>Eubacteriales</taxon>
        <taxon>Clostridiaceae</taxon>
        <taxon>Clostridium</taxon>
    </lineage>
</organism>